<dbReference type="PANTHER" id="PTHR30069">
    <property type="entry name" value="TONB-DEPENDENT OUTER MEMBRANE RECEPTOR"/>
    <property type="match status" value="1"/>
</dbReference>
<protein>
    <submittedName>
        <fullName evidence="12">TonB-dependent receptor</fullName>
    </submittedName>
</protein>
<dbReference type="AlphaFoldDB" id="A0A7Y6UBH5"/>
<dbReference type="InterPro" id="IPR036942">
    <property type="entry name" value="Beta-barrel_TonB_sf"/>
</dbReference>
<evidence type="ECO:0000256" key="2">
    <source>
        <dbReference type="ARBA" id="ARBA00022448"/>
    </source>
</evidence>
<dbReference type="Pfam" id="PF00593">
    <property type="entry name" value="TonB_dep_Rec_b-barrel"/>
    <property type="match status" value="1"/>
</dbReference>
<dbReference type="Gene3D" id="2.40.170.20">
    <property type="entry name" value="TonB-dependent receptor, beta-barrel domain"/>
    <property type="match status" value="1"/>
</dbReference>
<feature type="non-terminal residue" evidence="12">
    <location>
        <position position="1"/>
    </location>
</feature>
<proteinExistence type="inferred from homology"/>
<name>A0A7Y6UBH5_PHOVU</name>
<dbReference type="SUPFAM" id="SSF56935">
    <property type="entry name" value="Porins"/>
    <property type="match status" value="1"/>
</dbReference>
<evidence type="ECO:0000256" key="10">
    <source>
        <dbReference type="PROSITE-ProRule" id="PRU01360"/>
    </source>
</evidence>
<evidence type="ECO:0000313" key="12">
    <source>
        <dbReference type="EMBL" id="NVB76030.1"/>
    </source>
</evidence>
<dbReference type="GO" id="GO:0044718">
    <property type="term" value="P:siderophore transmembrane transport"/>
    <property type="evidence" value="ECO:0007669"/>
    <property type="project" value="TreeGrafter"/>
</dbReference>
<dbReference type="GO" id="GO:0009279">
    <property type="term" value="C:cell outer membrane"/>
    <property type="evidence" value="ECO:0007669"/>
    <property type="project" value="UniProtKB-SubCell"/>
</dbReference>
<reference evidence="12 13" key="1">
    <citation type="submission" date="2020-04" db="EMBL/GenBank/DDBJ databases">
        <authorList>
            <person name="Pieper L."/>
        </authorList>
    </citation>
    <scope>NUCLEOTIDE SEQUENCE [LARGE SCALE GENOMIC DNA]</scope>
    <source>
        <strain evidence="12 13">B33</strain>
    </source>
</reference>
<evidence type="ECO:0000259" key="11">
    <source>
        <dbReference type="Pfam" id="PF00593"/>
    </source>
</evidence>
<organism evidence="12 13">
    <name type="scientific">Phocaeicola vulgatus</name>
    <name type="common">Bacteroides vulgatus</name>
    <dbReference type="NCBI Taxonomy" id="821"/>
    <lineage>
        <taxon>Bacteria</taxon>
        <taxon>Pseudomonadati</taxon>
        <taxon>Bacteroidota</taxon>
        <taxon>Bacteroidia</taxon>
        <taxon>Bacteroidales</taxon>
        <taxon>Bacteroidaceae</taxon>
        <taxon>Phocaeicola</taxon>
    </lineage>
</organism>
<comment type="similarity">
    <text evidence="10">Belongs to the TonB-dependent receptor family.</text>
</comment>
<keyword evidence="4 10" id="KW-0812">Transmembrane</keyword>
<keyword evidence="2 10" id="KW-0813">Transport</keyword>
<evidence type="ECO:0000256" key="5">
    <source>
        <dbReference type="ARBA" id="ARBA00022729"/>
    </source>
</evidence>
<reference evidence="12 13" key="2">
    <citation type="submission" date="2020-07" db="EMBL/GenBank/DDBJ databases">
        <title>Bacterial metabolism rescues the inhibition of intestinal drug absorption by food and drug additives.</title>
        <authorList>
            <person name="Zou L."/>
            <person name="Spanogiannopoulos P."/>
            <person name="Chien H.-C."/>
            <person name="Pieper L.M."/>
            <person name="Cai W."/>
            <person name="Khuri N."/>
            <person name="Pottel J."/>
            <person name="Vora B."/>
            <person name="Ni Z."/>
            <person name="Tsakalozou E."/>
            <person name="Zhang W."/>
            <person name="Shoichet B.K."/>
            <person name="Giacomini K.M."/>
            <person name="Turnbaugh P.J."/>
        </authorList>
    </citation>
    <scope>NUCLEOTIDE SEQUENCE [LARGE SCALE GENOMIC DNA]</scope>
    <source>
        <strain evidence="12 13">B33</strain>
    </source>
</reference>
<keyword evidence="3 10" id="KW-1134">Transmembrane beta strand</keyword>
<comment type="subcellular location">
    <subcellularLocation>
        <location evidence="1 10">Cell outer membrane</location>
        <topology evidence="1 10">Multi-pass membrane protein</topology>
    </subcellularLocation>
</comment>
<dbReference type="EMBL" id="JABWDJ010000182">
    <property type="protein sequence ID" value="NVB76030.1"/>
    <property type="molecule type" value="Genomic_DNA"/>
</dbReference>
<keyword evidence="8 12" id="KW-0675">Receptor</keyword>
<dbReference type="InterPro" id="IPR000531">
    <property type="entry name" value="Beta-barrel_TonB"/>
</dbReference>
<evidence type="ECO:0000256" key="8">
    <source>
        <dbReference type="ARBA" id="ARBA00023170"/>
    </source>
</evidence>
<evidence type="ECO:0000256" key="4">
    <source>
        <dbReference type="ARBA" id="ARBA00022692"/>
    </source>
</evidence>
<keyword evidence="7 10" id="KW-0472">Membrane</keyword>
<feature type="domain" description="TonB-dependent receptor-like beta-barrel" evidence="11">
    <location>
        <begin position="2"/>
        <end position="199"/>
    </location>
</feature>
<keyword evidence="9 10" id="KW-0998">Cell outer membrane</keyword>
<evidence type="ECO:0000256" key="1">
    <source>
        <dbReference type="ARBA" id="ARBA00004571"/>
    </source>
</evidence>
<keyword evidence="6" id="KW-0798">TonB box</keyword>
<evidence type="ECO:0000256" key="9">
    <source>
        <dbReference type="ARBA" id="ARBA00023237"/>
    </source>
</evidence>
<evidence type="ECO:0000256" key="3">
    <source>
        <dbReference type="ARBA" id="ARBA00022452"/>
    </source>
</evidence>
<accession>A0A7Y6UBH5</accession>
<evidence type="ECO:0000313" key="13">
    <source>
        <dbReference type="Proteomes" id="UP000524321"/>
    </source>
</evidence>
<dbReference type="Proteomes" id="UP000524321">
    <property type="component" value="Unassembled WGS sequence"/>
</dbReference>
<evidence type="ECO:0000256" key="7">
    <source>
        <dbReference type="ARBA" id="ARBA00023136"/>
    </source>
</evidence>
<gene>
    <name evidence="12" type="ORF">HUV05_21485</name>
</gene>
<keyword evidence="5" id="KW-0732">Signal</keyword>
<dbReference type="GO" id="GO:0015344">
    <property type="term" value="F:siderophore uptake transmembrane transporter activity"/>
    <property type="evidence" value="ECO:0007669"/>
    <property type="project" value="TreeGrafter"/>
</dbReference>
<dbReference type="RefSeq" id="WP_176350763.1">
    <property type="nucleotide sequence ID" value="NZ_JABWDJ010000182.1"/>
</dbReference>
<comment type="caution">
    <text evidence="12">The sequence shown here is derived from an EMBL/GenBank/DDBJ whole genome shotgun (WGS) entry which is preliminary data.</text>
</comment>
<dbReference type="PANTHER" id="PTHR30069:SF29">
    <property type="entry name" value="HEMOGLOBIN AND HEMOGLOBIN-HAPTOGLOBIN-BINDING PROTEIN 1-RELATED"/>
    <property type="match status" value="1"/>
</dbReference>
<evidence type="ECO:0000256" key="6">
    <source>
        <dbReference type="ARBA" id="ARBA00023077"/>
    </source>
</evidence>
<dbReference type="PROSITE" id="PS52016">
    <property type="entry name" value="TONB_DEPENDENT_REC_3"/>
    <property type="match status" value="1"/>
</dbReference>
<dbReference type="InterPro" id="IPR039426">
    <property type="entry name" value="TonB-dep_rcpt-like"/>
</dbReference>
<sequence>LNLGWKNQVYLDVTGRNDWSSALVYANGTGNHSYFYPSVSGSWIISETFREQLPEWISFAKVRGSWAQVGNDTDPYYVNQAYGFGTIELPNGGNIYTNTLNTIMKASNLKPERKNAWEIGLDFRTFKNRLNLDVTYYKENTKDQIMEIATPWVSGISTQLINAGNIQNQGIELALNTIPFQNEDWEWGLDFTWTKNTSKIVELHPDAAEYISLAGQVNAYDYRIGSVAKVGGSYGMLMTDILPARDDQGRVLLNYSDTRRAVYERRSGVVQELGDMQPDFLGSMSTSLRWKNLSLHVGLDMRIGGLVAMYSNRYGSNAGWTKTSLKYRDAASGGLTWTSQYAGGSNGITYEDGVILEGVFAPGTSATGIDGKSHDISGMTHQQAIDAGIIEPTHASAYHVFRNSWGEGVVNDDWVHELSYIALRDITLSYRMPKSIASKIGAKGLNLSLAARNVGYIYNSLPNNVHPESVRGNRSAEFRIRGYEPYIRNYTFTINAEF</sequence>